<evidence type="ECO:0000256" key="4">
    <source>
        <dbReference type="ARBA" id="ARBA00022456"/>
    </source>
</evidence>
<dbReference type="EC" id="1.1.1.31" evidence="3"/>
<evidence type="ECO:0000313" key="11">
    <source>
        <dbReference type="EMBL" id="KAK0517126.1"/>
    </source>
</evidence>
<feature type="domain" description="3-hydroxyisobutyrate dehydrogenase-like NAD-binding" evidence="10">
    <location>
        <begin position="176"/>
        <end position="302"/>
    </location>
</feature>
<gene>
    <name evidence="11" type="ORF">JMJ35_000281</name>
</gene>
<dbReference type="PIRSF" id="PIRSF000103">
    <property type="entry name" value="HIBADH"/>
    <property type="match status" value="1"/>
</dbReference>
<keyword evidence="12" id="KW-1185">Reference proteome</keyword>
<keyword evidence="6" id="KW-0520">NAD</keyword>
<dbReference type="Gene3D" id="1.10.1040.10">
    <property type="entry name" value="N-(1-d-carboxylethyl)-l-norvaline Dehydrogenase, domain 2"/>
    <property type="match status" value="1"/>
</dbReference>
<dbReference type="InterPro" id="IPR029154">
    <property type="entry name" value="HIBADH-like_NADP-bd"/>
</dbReference>
<reference evidence="11" key="1">
    <citation type="submission" date="2023-03" db="EMBL/GenBank/DDBJ databases">
        <title>Complete genome of Cladonia borealis.</title>
        <authorList>
            <person name="Park H."/>
        </authorList>
    </citation>
    <scope>NUCLEOTIDE SEQUENCE</scope>
    <source>
        <strain evidence="11">ANT050790</strain>
    </source>
</reference>
<dbReference type="AlphaFoldDB" id="A0AA39RAD0"/>
<feature type="active site" evidence="8">
    <location>
        <position position="182"/>
    </location>
</feature>
<evidence type="ECO:0000256" key="7">
    <source>
        <dbReference type="ARBA" id="ARBA00049197"/>
    </source>
</evidence>
<proteinExistence type="inferred from homology"/>
<feature type="domain" description="6-phosphogluconate dehydrogenase NADP-binding" evidence="9">
    <location>
        <begin position="2"/>
        <end position="166"/>
    </location>
</feature>
<dbReference type="Proteomes" id="UP001166286">
    <property type="component" value="Unassembled WGS sequence"/>
</dbReference>
<comment type="caution">
    <text evidence="11">The sequence shown here is derived from an EMBL/GenBank/DDBJ whole genome shotgun (WGS) entry which is preliminary data.</text>
</comment>
<accession>A0AA39RAD0</accession>
<evidence type="ECO:0000259" key="10">
    <source>
        <dbReference type="Pfam" id="PF14833"/>
    </source>
</evidence>
<keyword evidence="4" id="KW-0101">Branched-chain amino acid catabolism</keyword>
<dbReference type="GO" id="GO:0006574">
    <property type="term" value="P:L-valine catabolic process"/>
    <property type="evidence" value="ECO:0007669"/>
    <property type="project" value="TreeGrafter"/>
</dbReference>
<dbReference type="GO" id="GO:0005739">
    <property type="term" value="C:mitochondrion"/>
    <property type="evidence" value="ECO:0007669"/>
    <property type="project" value="TreeGrafter"/>
</dbReference>
<dbReference type="InterPro" id="IPR008927">
    <property type="entry name" value="6-PGluconate_DH-like_C_sf"/>
</dbReference>
<keyword evidence="5" id="KW-0560">Oxidoreductase</keyword>
<dbReference type="SUPFAM" id="SSF51735">
    <property type="entry name" value="NAD(P)-binding Rossmann-fold domains"/>
    <property type="match status" value="1"/>
</dbReference>
<evidence type="ECO:0000256" key="3">
    <source>
        <dbReference type="ARBA" id="ARBA00012991"/>
    </source>
</evidence>
<dbReference type="EMBL" id="JAFEKC020000001">
    <property type="protein sequence ID" value="KAK0517126.1"/>
    <property type="molecule type" value="Genomic_DNA"/>
</dbReference>
<dbReference type="PANTHER" id="PTHR22981:SF7">
    <property type="entry name" value="3-HYDROXYISOBUTYRATE DEHYDROGENASE, MITOCHONDRIAL"/>
    <property type="match status" value="1"/>
</dbReference>
<dbReference type="InterPro" id="IPR013328">
    <property type="entry name" value="6PGD_dom2"/>
</dbReference>
<comment type="catalytic activity">
    <reaction evidence="7">
        <text>3-hydroxy-2-methylpropanoate + NAD(+) = 2-methyl-3-oxopropanoate + NADH + H(+)</text>
        <dbReference type="Rhea" id="RHEA:17681"/>
        <dbReference type="ChEBI" id="CHEBI:11805"/>
        <dbReference type="ChEBI" id="CHEBI:15378"/>
        <dbReference type="ChEBI" id="CHEBI:57540"/>
        <dbReference type="ChEBI" id="CHEBI:57700"/>
        <dbReference type="ChEBI" id="CHEBI:57945"/>
        <dbReference type="EC" id="1.1.1.31"/>
    </reaction>
</comment>
<evidence type="ECO:0000256" key="6">
    <source>
        <dbReference type="ARBA" id="ARBA00023027"/>
    </source>
</evidence>
<dbReference type="InterPro" id="IPR015815">
    <property type="entry name" value="HIBADH-related"/>
</dbReference>
<evidence type="ECO:0000256" key="5">
    <source>
        <dbReference type="ARBA" id="ARBA00023002"/>
    </source>
</evidence>
<dbReference type="GO" id="GO:0050661">
    <property type="term" value="F:NADP binding"/>
    <property type="evidence" value="ECO:0007669"/>
    <property type="project" value="InterPro"/>
</dbReference>
<dbReference type="GO" id="GO:0051287">
    <property type="term" value="F:NAD binding"/>
    <property type="evidence" value="ECO:0007669"/>
    <property type="project" value="InterPro"/>
</dbReference>
<name>A0AA39RAD0_9LECA</name>
<comment type="pathway">
    <text evidence="1">Amino-acid degradation; L-valine degradation.</text>
</comment>
<dbReference type="SUPFAM" id="SSF48179">
    <property type="entry name" value="6-phosphogluconate dehydrogenase C-terminal domain-like"/>
    <property type="match status" value="1"/>
</dbReference>
<dbReference type="GO" id="GO:0008442">
    <property type="term" value="F:3-hydroxyisobutyrate dehydrogenase activity"/>
    <property type="evidence" value="ECO:0007669"/>
    <property type="project" value="UniProtKB-EC"/>
</dbReference>
<organism evidence="11 12">
    <name type="scientific">Cladonia borealis</name>
    <dbReference type="NCBI Taxonomy" id="184061"/>
    <lineage>
        <taxon>Eukaryota</taxon>
        <taxon>Fungi</taxon>
        <taxon>Dikarya</taxon>
        <taxon>Ascomycota</taxon>
        <taxon>Pezizomycotina</taxon>
        <taxon>Lecanoromycetes</taxon>
        <taxon>OSLEUM clade</taxon>
        <taxon>Lecanoromycetidae</taxon>
        <taxon>Lecanorales</taxon>
        <taxon>Lecanorineae</taxon>
        <taxon>Cladoniaceae</taxon>
        <taxon>Cladonia</taxon>
    </lineage>
</organism>
<evidence type="ECO:0000256" key="2">
    <source>
        <dbReference type="ARBA" id="ARBA00006013"/>
    </source>
</evidence>
<evidence type="ECO:0000313" key="12">
    <source>
        <dbReference type="Proteomes" id="UP001166286"/>
    </source>
</evidence>
<evidence type="ECO:0000259" key="9">
    <source>
        <dbReference type="Pfam" id="PF03446"/>
    </source>
</evidence>
<protein>
    <recommendedName>
        <fullName evidence="3">3-hydroxyisobutyrate dehydrogenase</fullName>
        <ecNumber evidence="3">1.1.1.31</ecNumber>
    </recommendedName>
</protein>
<comment type="similarity">
    <text evidence="2">Belongs to the HIBADH-related family. 3-hydroxyisobutyrate dehydrogenase subfamily.</text>
</comment>
<evidence type="ECO:0000256" key="1">
    <source>
        <dbReference type="ARBA" id="ARBA00005109"/>
    </source>
</evidence>
<dbReference type="InterPro" id="IPR006115">
    <property type="entry name" value="6PGDH_NADP-bd"/>
</dbReference>
<dbReference type="Pfam" id="PF03446">
    <property type="entry name" value="NAD_binding_2"/>
    <property type="match status" value="1"/>
</dbReference>
<sequence length="316" mass="33383">MAGLGQMGHGMAKNIRQKISSDSTVVVYDINHAALEQFVNDFSSHGPIIAAGSPKEVAELADIVMTSVPAARHVKDVFLNPQTGLLAAQRQPPNKKILFMELSTIDAAASTKVAEAVMENDLGDFVDAPCSGGAMGAEAGTLSFMIGCPIRLYPQVLKICKLIGKESSIFRCGDLGAGLKTKVLNNYLSALTALATAETINIGIRGGLDPKKLNEIINASSGQNFNSSVNNPVPGLTPANPASHGYRGGFSIELCLGVLELAVKAAEDLGAKTVLAKPMLEAYTEASRDERFKGKDSKVIYQYLARPNGEPIPEAQ</sequence>
<dbReference type="Gene3D" id="3.40.50.720">
    <property type="entry name" value="NAD(P)-binding Rossmann-like Domain"/>
    <property type="match status" value="1"/>
</dbReference>
<dbReference type="Pfam" id="PF14833">
    <property type="entry name" value="NAD_binding_11"/>
    <property type="match status" value="1"/>
</dbReference>
<dbReference type="PANTHER" id="PTHR22981">
    <property type="entry name" value="3-HYDROXYISOBUTYRATE DEHYDROGENASE-RELATED"/>
    <property type="match status" value="1"/>
</dbReference>
<evidence type="ECO:0000256" key="8">
    <source>
        <dbReference type="PIRSR" id="PIRSR000103-1"/>
    </source>
</evidence>
<dbReference type="InterPro" id="IPR036291">
    <property type="entry name" value="NAD(P)-bd_dom_sf"/>
</dbReference>